<dbReference type="Proteomes" id="UP000676386">
    <property type="component" value="Unassembled WGS sequence"/>
</dbReference>
<dbReference type="SUPFAM" id="SSF48576">
    <property type="entry name" value="Terpenoid synthases"/>
    <property type="match status" value="1"/>
</dbReference>
<dbReference type="RefSeq" id="WP_211976933.1">
    <property type="nucleotide sequence ID" value="NZ_CBFHAM010000012.1"/>
</dbReference>
<proteinExistence type="predicted"/>
<name>A0ABS5J982_9BACT</name>
<dbReference type="Gene3D" id="1.10.600.10">
    <property type="entry name" value="Farnesyl Diphosphate Synthase"/>
    <property type="match status" value="1"/>
</dbReference>
<dbReference type="InterPro" id="IPR008949">
    <property type="entry name" value="Isoprenoid_synthase_dom_sf"/>
</dbReference>
<organism evidence="1 2">
    <name type="scientific">Chitinophaga hostae</name>
    <dbReference type="NCBI Taxonomy" id="2831022"/>
    <lineage>
        <taxon>Bacteria</taxon>
        <taxon>Pseudomonadati</taxon>
        <taxon>Bacteroidota</taxon>
        <taxon>Chitinophagia</taxon>
        <taxon>Chitinophagales</taxon>
        <taxon>Chitinophagaceae</taxon>
        <taxon>Chitinophaga</taxon>
    </lineage>
</organism>
<evidence type="ECO:0000313" key="2">
    <source>
        <dbReference type="Proteomes" id="UP000676386"/>
    </source>
</evidence>
<comment type="caution">
    <text evidence="1">The sequence shown here is derived from an EMBL/GenBank/DDBJ whole genome shotgun (WGS) entry which is preliminary data.</text>
</comment>
<keyword evidence="2" id="KW-1185">Reference proteome</keyword>
<gene>
    <name evidence="1" type="ORF">KE626_30850</name>
</gene>
<evidence type="ECO:0000313" key="1">
    <source>
        <dbReference type="EMBL" id="MBS0031771.1"/>
    </source>
</evidence>
<dbReference type="EMBL" id="JAGTXB010000025">
    <property type="protein sequence ID" value="MBS0031771.1"/>
    <property type="molecule type" value="Genomic_DNA"/>
</dbReference>
<reference evidence="1 2" key="1">
    <citation type="submission" date="2021-04" db="EMBL/GenBank/DDBJ databases">
        <title>Chitinophaga sp. nov., isolated from the rhizosphere soil.</title>
        <authorList>
            <person name="He S."/>
        </authorList>
    </citation>
    <scope>NUCLEOTIDE SEQUENCE [LARGE SCALE GENOMIC DNA]</scope>
    <source>
        <strain evidence="1 2">2R12</strain>
    </source>
</reference>
<protein>
    <submittedName>
        <fullName evidence="1">Uncharacterized protein</fullName>
    </submittedName>
</protein>
<dbReference type="Pfam" id="PF19086">
    <property type="entry name" value="Terpene_syn_C_2"/>
    <property type="match status" value="1"/>
</dbReference>
<accession>A0ABS5J982</accession>
<sequence length="103" mass="12241">MRQLVVRMMAWYNDIYSVKKDLLKNEAMNLVLVIRQEQHCTLEEAYAEAIRIHDADLNEFIKIKHSRPGFGAYNKDVDRFITNAELFLKGQVLWYTKGTQRYD</sequence>